<proteinExistence type="predicted"/>
<evidence type="ECO:0000313" key="1">
    <source>
        <dbReference type="EMBL" id="GFE82226.1"/>
    </source>
</evidence>
<protein>
    <submittedName>
        <fullName evidence="1">Uncharacterized protein</fullName>
    </submittedName>
</protein>
<gene>
    <name evidence="1" type="ORF">GCM10011487_42260</name>
</gene>
<organism evidence="1 2">
    <name type="scientific">Steroidobacter agaridevorans</name>
    <dbReference type="NCBI Taxonomy" id="2695856"/>
    <lineage>
        <taxon>Bacteria</taxon>
        <taxon>Pseudomonadati</taxon>
        <taxon>Pseudomonadota</taxon>
        <taxon>Gammaproteobacteria</taxon>
        <taxon>Steroidobacterales</taxon>
        <taxon>Steroidobacteraceae</taxon>
        <taxon>Steroidobacter</taxon>
    </lineage>
</organism>
<comment type="caution">
    <text evidence="1">The sequence shown here is derived from an EMBL/GenBank/DDBJ whole genome shotgun (WGS) entry which is preliminary data.</text>
</comment>
<sequence length="82" mass="8406">MTARLNCCCAGTEQDTGKSTLPDEAWSCSAALAIAASSAIDNNAFRKSGRFAMLAPIVVMGASLGAPRAGCNGQMGPQKPTW</sequence>
<dbReference type="EMBL" id="BLJN01000004">
    <property type="protein sequence ID" value="GFE82226.1"/>
    <property type="molecule type" value="Genomic_DNA"/>
</dbReference>
<accession>A0A829YI80</accession>
<reference evidence="2" key="1">
    <citation type="submission" date="2020-01" db="EMBL/GenBank/DDBJ databases">
        <title>'Steroidobacter agaridevorans' sp. nov., agar-degrading bacteria isolated from rhizosphere soils.</title>
        <authorList>
            <person name="Ikenaga M."/>
            <person name="Kataoka M."/>
            <person name="Murouchi A."/>
            <person name="Katsuragi S."/>
            <person name="Sakai M."/>
        </authorList>
    </citation>
    <scope>NUCLEOTIDE SEQUENCE [LARGE SCALE GENOMIC DNA]</scope>
    <source>
        <strain evidence="2">YU21-B</strain>
    </source>
</reference>
<evidence type="ECO:0000313" key="2">
    <source>
        <dbReference type="Proteomes" id="UP000445000"/>
    </source>
</evidence>
<keyword evidence="2" id="KW-1185">Reference proteome</keyword>
<name>A0A829YI80_9GAMM</name>
<dbReference type="Proteomes" id="UP000445000">
    <property type="component" value="Unassembled WGS sequence"/>
</dbReference>
<dbReference type="AlphaFoldDB" id="A0A829YI80"/>